<comment type="function">
    <text evidence="11">Catalyzes the conversion of GlcNAc-6-P into GlcNAc-1-P during the synthesis of uridine diphosphate/UDP-GlcNAc, which is a biosynthetic precursor of chitin and also supplies the amino sugars for N-linked oligosaccharides of glycoproteins.</text>
</comment>
<evidence type="ECO:0000256" key="10">
    <source>
        <dbReference type="ARBA" id="ARBA00032065"/>
    </source>
</evidence>
<dbReference type="PANTHER" id="PTHR45955">
    <property type="entry name" value="PHOSPHOACETYLGLUCOSAMINE MUTASE"/>
    <property type="match status" value="1"/>
</dbReference>
<evidence type="ECO:0000256" key="3">
    <source>
        <dbReference type="ARBA" id="ARBA00010231"/>
    </source>
</evidence>
<dbReference type="STRING" id="58919.A0A316ZJ26"/>
<dbReference type="InterPro" id="IPR049023">
    <property type="entry name" value="AMG1_II"/>
</dbReference>
<keyword evidence="20" id="KW-1185">Reference proteome</keyword>
<feature type="domain" description="Phosphoacetylglucosamine mutase AMG1" evidence="18">
    <location>
        <begin position="205"/>
        <end position="287"/>
    </location>
</feature>
<dbReference type="InterPro" id="IPR016657">
    <property type="entry name" value="PAGM"/>
</dbReference>
<dbReference type="Gene3D" id="3.40.120.10">
    <property type="entry name" value="Alpha-D-Glucose-1,6-Bisphosphate, subunit A, domain 3"/>
    <property type="match status" value="2"/>
</dbReference>
<organism evidence="19 20">
    <name type="scientific">Tilletiopsis washingtonensis</name>
    <dbReference type="NCBI Taxonomy" id="58919"/>
    <lineage>
        <taxon>Eukaryota</taxon>
        <taxon>Fungi</taxon>
        <taxon>Dikarya</taxon>
        <taxon>Basidiomycota</taxon>
        <taxon>Ustilaginomycotina</taxon>
        <taxon>Exobasidiomycetes</taxon>
        <taxon>Entylomatales</taxon>
        <taxon>Entylomatales incertae sedis</taxon>
        <taxon>Tilletiopsis</taxon>
    </lineage>
</organism>
<evidence type="ECO:0000259" key="16">
    <source>
        <dbReference type="Pfam" id="PF02878"/>
    </source>
</evidence>
<dbReference type="UniPathway" id="UPA00113">
    <property type="reaction ID" value="UER00530"/>
</dbReference>
<evidence type="ECO:0000256" key="1">
    <source>
        <dbReference type="ARBA" id="ARBA00000558"/>
    </source>
</evidence>
<name>A0A316ZJ26_9BASI</name>
<feature type="binding site" evidence="13">
    <location>
        <begin position="501"/>
        <end position="505"/>
    </location>
    <ligand>
        <name>substrate</name>
    </ligand>
</feature>
<dbReference type="SUPFAM" id="SSF53738">
    <property type="entry name" value="Phosphoglucomutase, first 3 domains"/>
    <property type="match status" value="3"/>
</dbReference>
<feature type="domain" description="Alpha-D-phosphohexomutase alpha/beta/alpha" evidence="16">
    <location>
        <begin position="121"/>
        <end position="176"/>
    </location>
</feature>
<comment type="similarity">
    <text evidence="3 11">Belongs to the phosphohexose mutase family.</text>
</comment>
<dbReference type="PANTHER" id="PTHR45955:SF1">
    <property type="entry name" value="PHOSPHOACETYLGLUCOSAMINE MUTASE"/>
    <property type="match status" value="1"/>
</dbReference>
<feature type="binding site" evidence="14">
    <location>
        <position position="282"/>
    </location>
    <ligand>
        <name>Mg(2+)</name>
        <dbReference type="ChEBI" id="CHEBI:18420"/>
    </ligand>
</feature>
<evidence type="ECO:0000259" key="18">
    <source>
        <dbReference type="Pfam" id="PF21405"/>
    </source>
</evidence>
<keyword evidence="6 11" id="KW-0479">Metal-binding</keyword>
<feature type="domain" description="Alpha-D-phosphohexomutase alpha/beta/alpha" evidence="16">
    <location>
        <begin position="58"/>
        <end position="99"/>
    </location>
</feature>
<dbReference type="AlphaFoldDB" id="A0A316ZJ26"/>
<dbReference type="InterPro" id="IPR005844">
    <property type="entry name" value="A-D-PHexomutase_a/b/a-I"/>
</dbReference>
<keyword evidence="5" id="KW-0597">Phosphoprotein</keyword>
<feature type="binding site" evidence="13">
    <location>
        <position position="510"/>
    </location>
    <ligand>
        <name>substrate</name>
    </ligand>
</feature>
<keyword evidence="7 11" id="KW-0460">Magnesium</keyword>
<dbReference type="SUPFAM" id="SSF55957">
    <property type="entry name" value="Phosphoglucomutase, C-terminal domain"/>
    <property type="match status" value="1"/>
</dbReference>
<accession>A0A316ZJ26</accession>
<gene>
    <name evidence="19" type="ORF">FA09DRAFT_293142</name>
</gene>
<feature type="binding site" evidence="13">
    <location>
        <begin position="376"/>
        <end position="378"/>
    </location>
    <ligand>
        <name>substrate</name>
    </ligand>
</feature>
<dbReference type="InterPro" id="IPR036900">
    <property type="entry name" value="A-D-PHexomutase_C_sf"/>
</dbReference>
<protein>
    <recommendedName>
        <fullName evidence="4 11">Phosphoacetylglucosamine mutase</fullName>
        <shortName evidence="11">PAGM</shortName>
        <ecNumber evidence="4 11">5.4.2.3</ecNumber>
    </recommendedName>
    <alternativeName>
        <fullName evidence="10 11">Acetylglucosamine phosphomutase</fullName>
    </alternativeName>
    <alternativeName>
        <fullName evidence="9 11">N-acetylglucosamine-phosphate mutase</fullName>
    </alternativeName>
</protein>
<dbReference type="InterPro" id="IPR049022">
    <property type="entry name" value="AMG1_III"/>
</dbReference>
<feature type="domain" description="Alpha-D-phosphohexomutase C-terminal" evidence="15">
    <location>
        <begin position="478"/>
        <end position="529"/>
    </location>
</feature>
<evidence type="ECO:0000256" key="13">
    <source>
        <dbReference type="PIRSR" id="PIRSR016408-2"/>
    </source>
</evidence>
<evidence type="ECO:0000256" key="7">
    <source>
        <dbReference type="ARBA" id="ARBA00022842"/>
    </source>
</evidence>
<evidence type="ECO:0000313" key="20">
    <source>
        <dbReference type="Proteomes" id="UP000245946"/>
    </source>
</evidence>
<dbReference type="Pfam" id="PF21404">
    <property type="entry name" value="AMG1_III"/>
    <property type="match status" value="1"/>
</dbReference>
<evidence type="ECO:0000256" key="9">
    <source>
        <dbReference type="ARBA" id="ARBA00031926"/>
    </source>
</evidence>
<dbReference type="OrthoDB" id="1928at2759"/>
<dbReference type="Gene3D" id="3.30.310.50">
    <property type="entry name" value="Alpha-D-phosphohexomutase, C-terminal domain"/>
    <property type="match status" value="1"/>
</dbReference>
<evidence type="ECO:0000256" key="6">
    <source>
        <dbReference type="ARBA" id="ARBA00022723"/>
    </source>
</evidence>
<comment type="cofactor">
    <cofactor evidence="11 14">
        <name>Mg(2+)</name>
        <dbReference type="ChEBI" id="CHEBI:18420"/>
    </cofactor>
    <text evidence="11 14">Binds 1 Mg(2+) ion per subunit.</text>
</comment>
<dbReference type="RefSeq" id="XP_025601251.1">
    <property type="nucleotide sequence ID" value="XM_025740038.1"/>
</dbReference>
<keyword evidence="8 11" id="KW-0413">Isomerase</keyword>
<reference evidence="19 20" key="1">
    <citation type="journal article" date="2018" name="Mol. Biol. Evol.">
        <title>Broad Genomic Sampling Reveals a Smut Pathogenic Ancestry of the Fungal Clade Ustilaginomycotina.</title>
        <authorList>
            <person name="Kijpornyongpan T."/>
            <person name="Mondo S.J."/>
            <person name="Barry K."/>
            <person name="Sandor L."/>
            <person name="Lee J."/>
            <person name="Lipzen A."/>
            <person name="Pangilinan J."/>
            <person name="LaButti K."/>
            <person name="Hainaut M."/>
            <person name="Henrissat B."/>
            <person name="Grigoriev I.V."/>
            <person name="Spatafora J.W."/>
            <person name="Aime M.C."/>
        </authorList>
    </citation>
    <scope>NUCLEOTIDE SEQUENCE [LARGE SCALE GENOMIC DNA]</scope>
    <source>
        <strain evidence="19 20">MCA 4186</strain>
    </source>
</reference>
<evidence type="ECO:0000256" key="4">
    <source>
        <dbReference type="ARBA" id="ARBA00012731"/>
    </source>
</evidence>
<sequence length="542" mass="57939">MSLDTAAITAASARFPKPARSFTYGTAGVRTLGKDLDSTCFRLAIVAALRSKWAKGKVTGLMVTASHNPEQDNGLKAVDPRGEMLASSWEAHCTRIANAASDDELVGVVQDIVAKESIDLSQAAVVVYAYDTRPTCPALVRALEAGLDALGATKRNAGLLTTPQLHYLVRAYNTQGTDEAYGEPTEEGYYEKMAQAFKTLVPAASPLVVDCANGVGAPALQKLQKYIPAASLPFKVLRTAISTPGALNSGCGADYVKTTQSLPAGLESEVQADSRMCSFDGDADRIVFYYLRGDPREKASFRLLDGDKITALAADWISELVKTAEVDLKVGSVQTAYANGSSTRYLEQRVPVTCTPTGVKYLHHAAESYDIGVYFEANGHGTVLFSPASIAKLKGAGSGAPEAAAARKQLLALTELINQTVGDALSDMLLVEVVLRVTGRSFAEWDSTYEDLPNRLLKVLVPDRTLFETTDAERRLTRPAGLQAQIEHEAARYAGGRSFVRPSGTEDCVRVYAECEKADELGALAENIKKLVEDAAKAAAQA</sequence>
<dbReference type="InterPro" id="IPR016066">
    <property type="entry name" value="A-D-PHexomutase_CS"/>
</dbReference>
<dbReference type="EC" id="5.4.2.3" evidence="4 11"/>
<comment type="catalytic activity">
    <reaction evidence="1 11">
        <text>N-acetyl-alpha-D-glucosamine 1-phosphate = N-acetyl-D-glucosamine 6-phosphate</text>
        <dbReference type="Rhea" id="RHEA:23804"/>
        <dbReference type="ChEBI" id="CHEBI:57513"/>
        <dbReference type="ChEBI" id="CHEBI:57776"/>
        <dbReference type="EC" id="5.4.2.3"/>
    </reaction>
</comment>
<dbReference type="GO" id="GO:0000287">
    <property type="term" value="F:magnesium ion binding"/>
    <property type="evidence" value="ECO:0007669"/>
    <property type="project" value="InterPro"/>
</dbReference>
<dbReference type="InterPro" id="IPR005843">
    <property type="entry name" value="A-D-PHexomutase_C"/>
</dbReference>
<feature type="domain" description="Phosphoacetylglucosamine mutase AMG1" evidence="17">
    <location>
        <begin position="305"/>
        <end position="438"/>
    </location>
</feature>
<evidence type="ECO:0000259" key="15">
    <source>
        <dbReference type="Pfam" id="PF00408"/>
    </source>
</evidence>
<feature type="binding site" description="via phosphate group" evidence="14">
    <location>
        <position position="66"/>
    </location>
    <ligand>
        <name>Mg(2+)</name>
        <dbReference type="ChEBI" id="CHEBI:18420"/>
    </ligand>
</feature>
<dbReference type="GeneID" id="37267584"/>
<feature type="binding site" evidence="14">
    <location>
        <position position="284"/>
    </location>
    <ligand>
        <name>Mg(2+)</name>
        <dbReference type="ChEBI" id="CHEBI:18420"/>
    </ligand>
</feature>
<dbReference type="PIRSF" id="PIRSF016408">
    <property type="entry name" value="PAGM"/>
    <property type="match status" value="1"/>
</dbReference>
<evidence type="ECO:0000256" key="5">
    <source>
        <dbReference type="ARBA" id="ARBA00022553"/>
    </source>
</evidence>
<dbReference type="Proteomes" id="UP000245946">
    <property type="component" value="Unassembled WGS sequence"/>
</dbReference>
<dbReference type="Pfam" id="PF00408">
    <property type="entry name" value="PGM_PMM_IV"/>
    <property type="match status" value="1"/>
</dbReference>
<evidence type="ECO:0000256" key="14">
    <source>
        <dbReference type="PIRSR" id="PIRSR016408-3"/>
    </source>
</evidence>
<dbReference type="CDD" id="cd03086">
    <property type="entry name" value="PGM3"/>
    <property type="match status" value="1"/>
</dbReference>
<feature type="active site" description="Phosphoserine intermediate" evidence="12">
    <location>
        <position position="66"/>
    </location>
</feature>
<evidence type="ECO:0000256" key="8">
    <source>
        <dbReference type="ARBA" id="ARBA00023235"/>
    </source>
</evidence>
<evidence type="ECO:0000313" key="19">
    <source>
        <dbReference type="EMBL" id="PWO00973.1"/>
    </source>
</evidence>
<dbReference type="FunFam" id="3.40.120.10:FF:000038">
    <property type="entry name" value="Phosphoacetylglucosamine mutase"/>
    <property type="match status" value="1"/>
</dbReference>
<comment type="pathway">
    <text evidence="2 11">Nucleotide-sugar biosynthesis; UDP-N-acetyl-alpha-D-glucosamine biosynthesis; N-acetyl-alpha-D-glucosamine 1-phosphate from alpha-D-glucosamine 6-phosphate (route I): step 2/2.</text>
</comment>
<dbReference type="FunFam" id="3.30.310.50:FF:000003">
    <property type="entry name" value="Phosphoacetylglucosamine mutase"/>
    <property type="match status" value="1"/>
</dbReference>
<proteinExistence type="inferred from homology"/>
<dbReference type="EMBL" id="KZ819284">
    <property type="protein sequence ID" value="PWO00973.1"/>
    <property type="molecule type" value="Genomic_DNA"/>
</dbReference>
<feature type="binding site" evidence="14">
    <location>
        <position position="280"/>
    </location>
    <ligand>
        <name>Mg(2+)</name>
        <dbReference type="ChEBI" id="CHEBI:18420"/>
    </ligand>
</feature>
<evidence type="ECO:0000256" key="12">
    <source>
        <dbReference type="PIRSR" id="PIRSR016408-1"/>
    </source>
</evidence>
<dbReference type="Pfam" id="PF21405">
    <property type="entry name" value="AMG1_II"/>
    <property type="match status" value="1"/>
</dbReference>
<dbReference type="Pfam" id="PF02878">
    <property type="entry name" value="PGM_PMM_I"/>
    <property type="match status" value="2"/>
</dbReference>
<evidence type="ECO:0000259" key="17">
    <source>
        <dbReference type="Pfam" id="PF21404"/>
    </source>
</evidence>
<evidence type="ECO:0000256" key="11">
    <source>
        <dbReference type="PIRNR" id="PIRNR016408"/>
    </source>
</evidence>
<dbReference type="InterPro" id="IPR016055">
    <property type="entry name" value="A-D-PHexomutase_a/b/a-I/II/III"/>
</dbReference>
<dbReference type="PROSITE" id="PS00710">
    <property type="entry name" value="PGM_PMM"/>
    <property type="match status" value="1"/>
</dbReference>
<evidence type="ECO:0000256" key="2">
    <source>
        <dbReference type="ARBA" id="ARBA00004865"/>
    </source>
</evidence>
<dbReference type="GO" id="GO:0006048">
    <property type="term" value="P:UDP-N-acetylglucosamine biosynthetic process"/>
    <property type="evidence" value="ECO:0007669"/>
    <property type="project" value="UniProtKB-UniRule"/>
</dbReference>
<dbReference type="GO" id="GO:0004610">
    <property type="term" value="F:phosphoacetylglucosamine mutase activity"/>
    <property type="evidence" value="ECO:0007669"/>
    <property type="project" value="UniProtKB-UniRule"/>
</dbReference>
<dbReference type="GO" id="GO:0005975">
    <property type="term" value="P:carbohydrate metabolic process"/>
    <property type="evidence" value="ECO:0007669"/>
    <property type="project" value="InterPro"/>
</dbReference>